<reference evidence="3" key="1">
    <citation type="journal article" date="2020" name="Phytopathology">
        <title>Genome sequence of the chestnut blight fungus Cryphonectria parasitica EP155: A fundamental resource for an archetypical invasive plant pathogen.</title>
        <authorList>
            <person name="Crouch J.A."/>
            <person name="Dawe A."/>
            <person name="Aerts A."/>
            <person name="Barry K."/>
            <person name="Churchill A.C.L."/>
            <person name="Grimwood J."/>
            <person name="Hillman B."/>
            <person name="Milgroom M.G."/>
            <person name="Pangilinan J."/>
            <person name="Smith M."/>
            <person name="Salamov A."/>
            <person name="Schmutz J."/>
            <person name="Yadav J."/>
            <person name="Grigoriev I.V."/>
            <person name="Nuss D."/>
        </authorList>
    </citation>
    <scope>NUCLEOTIDE SEQUENCE</scope>
    <source>
        <strain evidence="3">EP155</strain>
    </source>
</reference>
<sequence>MMWDLRILTLILGFMTASTLAYPTWWLGAFNFRCKPPGYVETYTNDWNGEWRVSSICAPGTCCSNWASTGPLCTKEACAVAETERVRLTAQHKAAEDNRKKQKQKEEEAKKEEKEKEAEKKWREKEKAAGIEQSL</sequence>
<evidence type="ECO:0000313" key="4">
    <source>
        <dbReference type="Proteomes" id="UP000803844"/>
    </source>
</evidence>
<organism evidence="3 4">
    <name type="scientific">Cryphonectria parasitica (strain ATCC 38755 / EP155)</name>
    <dbReference type="NCBI Taxonomy" id="660469"/>
    <lineage>
        <taxon>Eukaryota</taxon>
        <taxon>Fungi</taxon>
        <taxon>Dikarya</taxon>
        <taxon>Ascomycota</taxon>
        <taxon>Pezizomycotina</taxon>
        <taxon>Sordariomycetes</taxon>
        <taxon>Sordariomycetidae</taxon>
        <taxon>Diaporthales</taxon>
        <taxon>Cryphonectriaceae</taxon>
        <taxon>Cryphonectria-Endothia species complex</taxon>
        <taxon>Cryphonectria</taxon>
    </lineage>
</organism>
<dbReference type="OrthoDB" id="5234993at2759"/>
<evidence type="ECO:0000256" key="2">
    <source>
        <dbReference type="SAM" id="SignalP"/>
    </source>
</evidence>
<evidence type="ECO:0000256" key="1">
    <source>
        <dbReference type="SAM" id="MobiDB-lite"/>
    </source>
</evidence>
<keyword evidence="2" id="KW-0732">Signal</keyword>
<dbReference type="AlphaFoldDB" id="A0A9P4XYW0"/>
<evidence type="ECO:0000313" key="3">
    <source>
        <dbReference type="EMBL" id="KAF3763854.1"/>
    </source>
</evidence>
<dbReference type="RefSeq" id="XP_040774815.1">
    <property type="nucleotide sequence ID" value="XM_040923625.1"/>
</dbReference>
<proteinExistence type="predicted"/>
<feature type="signal peptide" evidence="2">
    <location>
        <begin position="1"/>
        <end position="21"/>
    </location>
</feature>
<feature type="compositionally biased region" description="Basic and acidic residues" evidence="1">
    <location>
        <begin position="89"/>
        <end position="129"/>
    </location>
</feature>
<protein>
    <submittedName>
        <fullName evidence="3">Uncharacterized protein</fullName>
    </submittedName>
</protein>
<feature type="region of interest" description="Disordered" evidence="1">
    <location>
        <begin position="89"/>
        <end position="135"/>
    </location>
</feature>
<feature type="chain" id="PRO_5040130236" evidence="2">
    <location>
        <begin position="22"/>
        <end position="135"/>
    </location>
</feature>
<accession>A0A9P4XYW0</accession>
<dbReference type="EMBL" id="MU032349">
    <property type="protein sequence ID" value="KAF3763854.1"/>
    <property type="molecule type" value="Genomic_DNA"/>
</dbReference>
<gene>
    <name evidence="3" type="ORF">M406DRAFT_357251</name>
</gene>
<name>A0A9P4XYW0_CRYP1</name>
<comment type="caution">
    <text evidence="3">The sequence shown here is derived from an EMBL/GenBank/DDBJ whole genome shotgun (WGS) entry which is preliminary data.</text>
</comment>
<dbReference type="GeneID" id="63840754"/>
<dbReference type="Proteomes" id="UP000803844">
    <property type="component" value="Unassembled WGS sequence"/>
</dbReference>
<keyword evidence="4" id="KW-1185">Reference proteome</keyword>